<evidence type="ECO:0000313" key="3">
    <source>
        <dbReference type="Proteomes" id="UP000322234"/>
    </source>
</evidence>
<gene>
    <name evidence="2" type="ORF">E5288_WYG003084</name>
</gene>
<accession>A0A6B0RFZ5</accession>
<evidence type="ECO:0000256" key="1">
    <source>
        <dbReference type="SAM" id="MobiDB-lite"/>
    </source>
</evidence>
<feature type="region of interest" description="Disordered" evidence="1">
    <location>
        <begin position="1"/>
        <end position="92"/>
    </location>
</feature>
<protein>
    <submittedName>
        <fullName evidence="2">Uncharacterized protein</fullName>
    </submittedName>
</protein>
<organism evidence="2 3">
    <name type="scientific">Bos mutus</name>
    <name type="common">wild yak</name>
    <dbReference type="NCBI Taxonomy" id="72004"/>
    <lineage>
        <taxon>Eukaryota</taxon>
        <taxon>Metazoa</taxon>
        <taxon>Chordata</taxon>
        <taxon>Craniata</taxon>
        <taxon>Vertebrata</taxon>
        <taxon>Euteleostomi</taxon>
        <taxon>Mammalia</taxon>
        <taxon>Eutheria</taxon>
        <taxon>Laurasiatheria</taxon>
        <taxon>Artiodactyla</taxon>
        <taxon>Ruminantia</taxon>
        <taxon>Pecora</taxon>
        <taxon>Bovidae</taxon>
        <taxon>Bovinae</taxon>
        <taxon>Bos</taxon>
    </lineage>
</organism>
<comment type="caution">
    <text evidence="2">The sequence shown here is derived from an EMBL/GenBank/DDBJ whole genome shotgun (WGS) entry which is preliminary data.</text>
</comment>
<proteinExistence type="predicted"/>
<reference evidence="2" key="1">
    <citation type="submission" date="2019-10" db="EMBL/GenBank/DDBJ databases">
        <title>The sequence and de novo assembly of the wild yak genome.</title>
        <authorList>
            <person name="Liu Y."/>
        </authorList>
    </citation>
    <scope>NUCLEOTIDE SEQUENCE [LARGE SCALE GENOMIC DNA]</scope>
    <source>
        <strain evidence="2">WY2019</strain>
    </source>
</reference>
<feature type="compositionally biased region" description="Polar residues" evidence="1">
    <location>
        <begin position="38"/>
        <end position="56"/>
    </location>
</feature>
<dbReference type="Proteomes" id="UP000322234">
    <property type="component" value="Unassembled WGS sequence"/>
</dbReference>
<keyword evidence="3" id="KW-1185">Reference proteome</keyword>
<evidence type="ECO:0000313" key="2">
    <source>
        <dbReference type="EMBL" id="MXQ86303.1"/>
    </source>
</evidence>
<dbReference type="EMBL" id="VBQZ03000032">
    <property type="protein sequence ID" value="MXQ86303.1"/>
    <property type="molecule type" value="Genomic_DNA"/>
</dbReference>
<feature type="compositionally biased region" description="Basic and acidic residues" evidence="1">
    <location>
        <begin position="11"/>
        <end position="28"/>
    </location>
</feature>
<name>A0A6B0RFZ5_9CETA</name>
<sequence>MSLDLHTLLLRSEHRTTGTEQNRKRSAPDDEMYVTDSPAGSSRKSPLVESTNSLRQDTQEEQHPPWGQQGPTGPAVDPTTTALLDSVSLLLG</sequence>
<dbReference type="AlphaFoldDB" id="A0A6B0RFZ5"/>